<evidence type="ECO:0000313" key="2">
    <source>
        <dbReference type="Proteomes" id="UP001272137"/>
    </source>
</evidence>
<evidence type="ECO:0000313" key="1">
    <source>
        <dbReference type="EMBL" id="MDW9252071.1"/>
    </source>
</evidence>
<protein>
    <submittedName>
        <fullName evidence="1">Lipoprotein</fullName>
    </submittedName>
</protein>
<name>A0AAW9CWF0_BURTH</name>
<sequence length="53" mass="5995">MRVRYRLRNTVNICHFVAANSAIIFSSCGIAQSILGSIRYRHPDNEAINKEST</sequence>
<dbReference type="PROSITE" id="PS51257">
    <property type="entry name" value="PROKAR_LIPOPROTEIN"/>
    <property type="match status" value="1"/>
</dbReference>
<proteinExistence type="predicted"/>
<comment type="caution">
    <text evidence="1">The sequence shown here is derived from an EMBL/GenBank/DDBJ whole genome shotgun (WGS) entry which is preliminary data.</text>
</comment>
<accession>A0AAW9CWF0</accession>
<reference evidence="1" key="1">
    <citation type="submission" date="2018-08" db="EMBL/GenBank/DDBJ databases">
        <title>Identification of Burkholderia cepacia strains that express a Burkholderia pseudomallei-like capsular polysaccharide.</title>
        <authorList>
            <person name="Burtnick M.N."/>
            <person name="Vongsouvath M."/>
            <person name="Newton P."/>
            <person name="Wuthiekanun V."/>
            <person name="Limmathurotsakul D."/>
            <person name="Brett P.J."/>
            <person name="Chantratita N."/>
            <person name="Dance D.A."/>
        </authorList>
    </citation>
    <scope>NUCLEOTIDE SEQUENCE</scope>
    <source>
        <strain evidence="1">SBXCC001</strain>
    </source>
</reference>
<gene>
    <name evidence="1" type="ORF">C7S16_5658</name>
</gene>
<keyword evidence="1" id="KW-0449">Lipoprotein</keyword>
<dbReference type="EMBL" id="QXCT01000001">
    <property type="protein sequence ID" value="MDW9252071.1"/>
    <property type="molecule type" value="Genomic_DNA"/>
</dbReference>
<dbReference type="AlphaFoldDB" id="A0AAW9CWF0"/>
<dbReference type="Proteomes" id="UP001272137">
    <property type="component" value="Unassembled WGS sequence"/>
</dbReference>
<organism evidence="1 2">
    <name type="scientific">Burkholderia thailandensis</name>
    <dbReference type="NCBI Taxonomy" id="57975"/>
    <lineage>
        <taxon>Bacteria</taxon>
        <taxon>Pseudomonadati</taxon>
        <taxon>Pseudomonadota</taxon>
        <taxon>Betaproteobacteria</taxon>
        <taxon>Burkholderiales</taxon>
        <taxon>Burkholderiaceae</taxon>
        <taxon>Burkholderia</taxon>
        <taxon>pseudomallei group</taxon>
    </lineage>
</organism>